<name>A0A7T6Z7T5_9BACI</name>
<protein>
    <submittedName>
        <fullName evidence="2">DNA-directed RNA polymerase subunit beta</fullName>
    </submittedName>
</protein>
<keyword evidence="3" id="KW-1185">Reference proteome</keyword>
<dbReference type="EMBL" id="CP054705">
    <property type="protein sequence ID" value="QQK77966.1"/>
    <property type="molecule type" value="Genomic_DNA"/>
</dbReference>
<sequence>MKSVAKKGTTTRIKGVSCPYLAALSHCSFLLFASVMVGLVPGYSIVGDGEGLRILRVETWQDLYQYISGGT</sequence>
<dbReference type="KEGG" id="scia:HUG15_21870"/>
<keyword evidence="2" id="KW-0240">DNA-directed RNA polymerase</keyword>
<reference evidence="2 3" key="1">
    <citation type="submission" date="2020-06" db="EMBL/GenBank/DDBJ databases">
        <title>Genomic analysis of Salicibibacter sp. NKC5-3.</title>
        <authorList>
            <person name="Oh Y.J."/>
        </authorList>
    </citation>
    <scope>NUCLEOTIDE SEQUENCE [LARGE SCALE GENOMIC DNA]</scope>
    <source>
        <strain evidence="2 3">NKC5-3</strain>
    </source>
</reference>
<accession>A0A7T6Z7T5</accession>
<keyword evidence="1" id="KW-0472">Membrane</keyword>
<dbReference type="AlphaFoldDB" id="A0A7T6Z7T5"/>
<keyword evidence="1" id="KW-1133">Transmembrane helix</keyword>
<dbReference type="Pfam" id="PF11772">
    <property type="entry name" value="EpuA"/>
    <property type="match status" value="1"/>
</dbReference>
<feature type="transmembrane region" description="Helical" evidence="1">
    <location>
        <begin position="21"/>
        <end position="46"/>
    </location>
</feature>
<evidence type="ECO:0000313" key="2">
    <source>
        <dbReference type="EMBL" id="QQK77966.1"/>
    </source>
</evidence>
<evidence type="ECO:0000313" key="3">
    <source>
        <dbReference type="Proteomes" id="UP000595823"/>
    </source>
</evidence>
<dbReference type="Proteomes" id="UP000595823">
    <property type="component" value="Chromosome"/>
</dbReference>
<gene>
    <name evidence="2" type="ORF">HUG15_21870</name>
</gene>
<dbReference type="InterPro" id="IPR024596">
    <property type="entry name" value="RNApol_su_b/EpuA"/>
</dbReference>
<dbReference type="GO" id="GO:0000428">
    <property type="term" value="C:DNA-directed RNA polymerase complex"/>
    <property type="evidence" value="ECO:0007669"/>
    <property type="project" value="UniProtKB-KW"/>
</dbReference>
<evidence type="ECO:0000256" key="1">
    <source>
        <dbReference type="SAM" id="Phobius"/>
    </source>
</evidence>
<organism evidence="2 3">
    <name type="scientific">Salicibibacter cibarius</name>
    <dbReference type="NCBI Taxonomy" id="2743000"/>
    <lineage>
        <taxon>Bacteria</taxon>
        <taxon>Bacillati</taxon>
        <taxon>Bacillota</taxon>
        <taxon>Bacilli</taxon>
        <taxon>Bacillales</taxon>
        <taxon>Bacillaceae</taxon>
        <taxon>Salicibibacter</taxon>
    </lineage>
</organism>
<dbReference type="RefSeq" id="WP_200125811.1">
    <property type="nucleotide sequence ID" value="NZ_CP054705.1"/>
</dbReference>
<proteinExistence type="predicted"/>
<keyword evidence="1" id="KW-0812">Transmembrane</keyword>
<keyword evidence="2" id="KW-0804">Transcription</keyword>